<evidence type="ECO:0000313" key="2">
    <source>
        <dbReference type="Proteomes" id="UP000198889"/>
    </source>
</evidence>
<evidence type="ECO:0008006" key="3">
    <source>
        <dbReference type="Google" id="ProtNLM"/>
    </source>
</evidence>
<keyword evidence="2" id="KW-1185">Reference proteome</keyword>
<dbReference type="AlphaFoldDB" id="A0A1G4RDG7"/>
<proteinExistence type="predicted"/>
<sequence length="78" mass="9332">MDQFLKSLTTRSQMLDVELAAERRRDKPDGERMMALRRIKRQLMAQIDYIRREGRDMAEVRVSRRPGRFTDLSLPPLR</sequence>
<dbReference type="Proteomes" id="UP000198889">
    <property type="component" value="Unassembled WGS sequence"/>
</dbReference>
<reference evidence="2" key="1">
    <citation type="submission" date="2016-10" db="EMBL/GenBank/DDBJ databases">
        <authorList>
            <person name="Varghese N."/>
            <person name="Submissions S."/>
        </authorList>
    </citation>
    <scope>NUCLEOTIDE SEQUENCE [LARGE SCALE GENOMIC DNA]</scope>
    <source>
        <strain evidence="2">CGMCC 1.1761</strain>
    </source>
</reference>
<organism evidence="1 2">
    <name type="scientific">Ancylobacter rudongensis</name>
    <dbReference type="NCBI Taxonomy" id="177413"/>
    <lineage>
        <taxon>Bacteria</taxon>
        <taxon>Pseudomonadati</taxon>
        <taxon>Pseudomonadota</taxon>
        <taxon>Alphaproteobacteria</taxon>
        <taxon>Hyphomicrobiales</taxon>
        <taxon>Xanthobacteraceae</taxon>
        <taxon>Ancylobacter</taxon>
    </lineage>
</organism>
<dbReference type="STRING" id="177413.SAMN05660859_1532"/>
<evidence type="ECO:0000313" key="1">
    <source>
        <dbReference type="EMBL" id="SCW54289.1"/>
    </source>
</evidence>
<dbReference type="EMBL" id="FMTP01000002">
    <property type="protein sequence ID" value="SCW54289.1"/>
    <property type="molecule type" value="Genomic_DNA"/>
</dbReference>
<gene>
    <name evidence="1" type="ORF">SAMN05660859_1532</name>
</gene>
<dbReference type="RefSeq" id="WP_091437534.1">
    <property type="nucleotide sequence ID" value="NZ_FMTP01000002.1"/>
</dbReference>
<accession>A0A1G4RDG7</accession>
<protein>
    <recommendedName>
        <fullName evidence="3">DUF465 domain-containing protein</fullName>
    </recommendedName>
</protein>
<name>A0A1G4RDG7_9HYPH</name>